<evidence type="ECO:0000313" key="2">
    <source>
        <dbReference type="Proteomes" id="UP000823775"/>
    </source>
</evidence>
<name>A0ABS8TB90_DATST</name>
<dbReference type="EMBL" id="JACEIK010001364">
    <property type="protein sequence ID" value="MCD7468697.1"/>
    <property type="molecule type" value="Genomic_DNA"/>
</dbReference>
<feature type="non-terminal residue" evidence="1">
    <location>
        <position position="1"/>
    </location>
</feature>
<sequence>RPEAWAPKQRIADRIRELPVSHRIRNRKLGTNTQQRKIKSAEYRRDLANRRSSADRVDLGTSPVKFGESPMERRFTCKIGFKPLYASRVISAVHESGLAIHYRTSNIHSSCPVSYYHRRASDESLLRLIGASPVVLVLQM</sequence>
<accession>A0ABS8TB90</accession>
<evidence type="ECO:0000313" key="1">
    <source>
        <dbReference type="EMBL" id="MCD7468697.1"/>
    </source>
</evidence>
<organism evidence="1 2">
    <name type="scientific">Datura stramonium</name>
    <name type="common">Jimsonweed</name>
    <name type="synonym">Common thornapple</name>
    <dbReference type="NCBI Taxonomy" id="4076"/>
    <lineage>
        <taxon>Eukaryota</taxon>
        <taxon>Viridiplantae</taxon>
        <taxon>Streptophyta</taxon>
        <taxon>Embryophyta</taxon>
        <taxon>Tracheophyta</taxon>
        <taxon>Spermatophyta</taxon>
        <taxon>Magnoliopsida</taxon>
        <taxon>eudicotyledons</taxon>
        <taxon>Gunneridae</taxon>
        <taxon>Pentapetalae</taxon>
        <taxon>asterids</taxon>
        <taxon>lamiids</taxon>
        <taxon>Solanales</taxon>
        <taxon>Solanaceae</taxon>
        <taxon>Solanoideae</taxon>
        <taxon>Datureae</taxon>
        <taxon>Datura</taxon>
    </lineage>
</organism>
<feature type="non-terminal residue" evidence="1">
    <location>
        <position position="140"/>
    </location>
</feature>
<reference evidence="1 2" key="1">
    <citation type="journal article" date="2021" name="BMC Genomics">
        <title>Datura genome reveals duplications of psychoactive alkaloid biosynthetic genes and high mutation rate following tissue culture.</title>
        <authorList>
            <person name="Rajewski A."/>
            <person name="Carter-House D."/>
            <person name="Stajich J."/>
            <person name="Litt A."/>
        </authorList>
    </citation>
    <scope>NUCLEOTIDE SEQUENCE [LARGE SCALE GENOMIC DNA]</scope>
    <source>
        <strain evidence="1">AR-01</strain>
    </source>
</reference>
<evidence type="ECO:0008006" key="3">
    <source>
        <dbReference type="Google" id="ProtNLM"/>
    </source>
</evidence>
<protein>
    <recommendedName>
        <fullName evidence="3">Transposase</fullName>
    </recommendedName>
</protein>
<dbReference type="Proteomes" id="UP000823775">
    <property type="component" value="Unassembled WGS sequence"/>
</dbReference>
<comment type="caution">
    <text evidence="1">The sequence shown here is derived from an EMBL/GenBank/DDBJ whole genome shotgun (WGS) entry which is preliminary data.</text>
</comment>
<gene>
    <name evidence="1" type="ORF">HAX54_007108</name>
</gene>
<keyword evidence="2" id="KW-1185">Reference proteome</keyword>
<proteinExistence type="predicted"/>